<dbReference type="InterPro" id="IPR000717">
    <property type="entry name" value="PCI_dom"/>
</dbReference>
<evidence type="ECO:0000313" key="8">
    <source>
        <dbReference type="Proteomes" id="UP000007110"/>
    </source>
</evidence>
<dbReference type="GO" id="GO:0003743">
    <property type="term" value="F:translation initiation factor activity"/>
    <property type="evidence" value="ECO:0007669"/>
    <property type="project" value="UniProtKB-UniRule"/>
</dbReference>
<dbReference type="KEGG" id="spu:587575"/>
<dbReference type="Gene3D" id="1.10.10.10">
    <property type="entry name" value="Winged helix-like DNA-binding domain superfamily/Winged helix DNA-binding domain"/>
    <property type="match status" value="1"/>
</dbReference>
<dbReference type="CTD" id="27335"/>
<dbReference type="GO" id="GO:0033290">
    <property type="term" value="C:eukaryotic 48S preinitiation complex"/>
    <property type="evidence" value="ECO:0007669"/>
    <property type="project" value="UniProtKB-UniRule"/>
</dbReference>
<evidence type="ECO:0000256" key="2">
    <source>
        <dbReference type="ARBA" id="ARBA00022540"/>
    </source>
</evidence>
<dbReference type="Gene3D" id="1.25.40.250">
    <property type="entry name" value="ARM repeat, domain 1"/>
    <property type="match status" value="1"/>
</dbReference>
<keyword evidence="3 5" id="KW-0648">Protein biosynthesis</keyword>
<dbReference type="InterPro" id="IPR036390">
    <property type="entry name" value="WH_DNA-bd_sf"/>
</dbReference>
<evidence type="ECO:0000256" key="4">
    <source>
        <dbReference type="ARBA" id="ARBA00057041"/>
    </source>
</evidence>
<keyword evidence="2 5" id="KW-0396">Initiation factor</keyword>
<keyword evidence="1 5" id="KW-0963">Cytoplasm</keyword>
<reference evidence="7" key="2">
    <citation type="submission" date="2021-01" db="UniProtKB">
        <authorList>
            <consortium name="EnsemblMetazoa"/>
        </authorList>
    </citation>
    <scope>IDENTIFICATION</scope>
</reference>
<accession>A0A7M7PTK1</accession>
<comment type="subcellular location">
    <subcellularLocation>
        <location evidence="5">Cytoplasm</location>
    </subcellularLocation>
</comment>
<dbReference type="EnsemblMetazoa" id="XM_030999471">
    <property type="protein sequence ID" value="XP_030855331"/>
    <property type="gene ID" value="LOC587575"/>
</dbReference>
<comment type="function">
    <text evidence="5">Component of the eukaryotic translation initiation factor 3 (eIF-3) complex, which is involved in protein synthesis of a specialized repertoire of mRNAs and, together with other initiation factors, stimulates binding of mRNA and methionyl-tRNAi to the 40S ribosome. The eIF-3 complex specifically targets and initiates translation of a subset of mRNAs involved in cell proliferation.</text>
</comment>
<dbReference type="HAMAP" id="MF_03010">
    <property type="entry name" value="eIF3k"/>
    <property type="match status" value="1"/>
</dbReference>
<dbReference type="GO" id="GO:0003723">
    <property type="term" value="F:RNA binding"/>
    <property type="evidence" value="ECO:0007669"/>
    <property type="project" value="UniProtKB-UniRule"/>
</dbReference>
<dbReference type="InterPro" id="IPR016020">
    <property type="entry name" value="Transl_init_fac_sub12_N_euk"/>
</dbReference>
<dbReference type="FunCoup" id="A0A7M7PTK1">
    <property type="interactions" value="2226"/>
</dbReference>
<dbReference type="GO" id="GO:0001732">
    <property type="term" value="P:formation of cytoplasmic translation initiation complex"/>
    <property type="evidence" value="ECO:0007669"/>
    <property type="project" value="UniProtKB-UniRule"/>
</dbReference>
<dbReference type="InParanoid" id="A0A7M7PTK1"/>
<dbReference type="PROSITE" id="PS50250">
    <property type="entry name" value="PCI"/>
    <property type="match status" value="1"/>
</dbReference>
<evidence type="ECO:0000313" key="7">
    <source>
        <dbReference type="EnsemblMetazoa" id="XP_030855331"/>
    </source>
</evidence>
<dbReference type="InterPro" id="IPR033464">
    <property type="entry name" value="CSN8_PSD8_EIF3K"/>
</dbReference>
<protein>
    <recommendedName>
        <fullName evidence="5">Eukaryotic translation initiation factor 3 subunit K</fullName>
        <shortName evidence="5">eIF3k</shortName>
    </recommendedName>
    <alternativeName>
        <fullName evidence="5">eIF-3 p25</fullName>
    </alternativeName>
</protein>
<comment type="similarity">
    <text evidence="5">Belongs to the eIF-3 subunit K family.</text>
</comment>
<comment type="subunit">
    <text evidence="5">Component of the eukaryotic translation initiation factor 3 (eIF-3) complex.</text>
</comment>
<dbReference type="InterPro" id="IPR036388">
    <property type="entry name" value="WH-like_DNA-bd_sf"/>
</dbReference>
<dbReference type="OrthoDB" id="337745at2759"/>
<dbReference type="FunFam" id="1.25.40.250:FF:000001">
    <property type="entry name" value="Eukaryotic translation initiation factor 3 subunit K"/>
    <property type="match status" value="1"/>
</dbReference>
<comment type="function">
    <text evidence="4">Component of the eukaryotic translation initiation factor 3 (eIF-3) complex, which is required for several steps in the initiation of protein synthesis. The eIF-3 complex associates with the 40S ribosome and facilitates the recruitment of eIF-1, eIF-1A, eIF-2:GTP:methionyl-tRNAi and eIF-5 to form the 43S pre-initiation complex (43S PIC). The eIF-3 complex stimulates mRNA recruitment to the 43S PIC and scanning of the mRNA for AUG recognition. The eIF-3 complex is also required for disassembly and recycling of post-termination ribosomal complexes and subsequently prevents premature joining of the 40S and 60S ribosomal subunits prior to initiation. The eIF-3 complex specifically targets and initiates translation of a subset of mRNAs involved in cell proliferation, including cell cycling, differentiation and apoptosis, and uses different modes of RNA stem-loop binding to exert either translational activation or repression.</text>
</comment>
<dbReference type="InterPro" id="IPR009374">
    <property type="entry name" value="eIF3k"/>
</dbReference>
<dbReference type="Pfam" id="PF10075">
    <property type="entry name" value="CSN8_PSD8_EIF3K"/>
    <property type="match status" value="1"/>
</dbReference>
<dbReference type="Proteomes" id="UP000007110">
    <property type="component" value="Unassembled WGS sequence"/>
</dbReference>
<dbReference type="GO" id="GO:0043022">
    <property type="term" value="F:ribosome binding"/>
    <property type="evidence" value="ECO:0007669"/>
    <property type="project" value="InterPro"/>
</dbReference>
<dbReference type="PANTHER" id="PTHR13022:SF0">
    <property type="entry name" value="EUKARYOTIC TRANSLATION INITIATION FACTOR 3 SUBUNIT K"/>
    <property type="match status" value="1"/>
</dbReference>
<dbReference type="AlphaFoldDB" id="A0A7M7PTK1"/>
<dbReference type="GO" id="GO:0005852">
    <property type="term" value="C:eukaryotic translation initiation factor 3 complex"/>
    <property type="evidence" value="ECO:0000318"/>
    <property type="project" value="GO_Central"/>
</dbReference>
<evidence type="ECO:0000256" key="5">
    <source>
        <dbReference type="HAMAP-Rule" id="MF_03010"/>
    </source>
</evidence>
<proteinExistence type="inferred from homology"/>
<sequence length="217" mass="24795">MAFEQAQATVSSMLHGINRYNPENLALLENYVEIQGRENQYDLEANLAILKLYQLNPSHFKMPIAALIFLKAMTNLPHTDIILCKCLLDSDVQQEEPLASICYFAGLLETCQFKEFWTKYESRTTALQTVAGFHNAIRKFICHVINSTYQTIEKVQLGELLGVSDDTELKRWMANYDWKELDGGKVFISNQEESVKTKNITEKIGFDNVATVMKISQ</sequence>
<dbReference type="GO" id="GO:0006446">
    <property type="term" value="P:regulation of translational initiation"/>
    <property type="evidence" value="ECO:0007669"/>
    <property type="project" value="InterPro"/>
</dbReference>
<feature type="domain" description="PCI" evidence="6">
    <location>
        <begin position="41"/>
        <end position="203"/>
    </location>
</feature>
<dbReference type="RefSeq" id="XP_030855331.1">
    <property type="nucleotide sequence ID" value="XM_030999471.1"/>
</dbReference>
<dbReference type="FunFam" id="1.10.10.10:FF:000212">
    <property type="entry name" value="Eukaryotic translation initiation factor 3 subunit K"/>
    <property type="match status" value="1"/>
</dbReference>
<name>A0A7M7PTK1_STRPU</name>
<dbReference type="GeneID" id="587575"/>
<dbReference type="OMA" id="GDDLCAD"/>
<dbReference type="GO" id="GO:0016282">
    <property type="term" value="C:eukaryotic 43S preinitiation complex"/>
    <property type="evidence" value="ECO:0007669"/>
    <property type="project" value="UniProtKB-UniRule"/>
</dbReference>
<organism evidence="7 8">
    <name type="scientific">Strongylocentrotus purpuratus</name>
    <name type="common">Purple sea urchin</name>
    <dbReference type="NCBI Taxonomy" id="7668"/>
    <lineage>
        <taxon>Eukaryota</taxon>
        <taxon>Metazoa</taxon>
        <taxon>Echinodermata</taxon>
        <taxon>Eleutherozoa</taxon>
        <taxon>Echinozoa</taxon>
        <taxon>Echinoidea</taxon>
        <taxon>Euechinoidea</taxon>
        <taxon>Echinacea</taxon>
        <taxon>Camarodonta</taxon>
        <taxon>Echinidea</taxon>
        <taxon>Strongylocentrotidae</taxon>
        <taxon>Strongylocentrotus</taxon>
    </lineage>
</organism>
<evidence type="ECO:0000256" key="1">
    <source>
        <dbReference type="ARBA" id="ARBA00022490"/>
    </source>
</evidence>
<reference evidence="8" key="1">
    <citation type="submission" date="2015-02" db="EMBL/GenBank/DDBJ databases">
        <title>Genome sequencing for Strongylocentrotus purpuratus.</title>
        <authorList>
            <person name="Murali S."/>
            <person name="Liu Y."/>
            <person name="Vee V."/>
            <person name="English A."/>
            <person name="Wang M."/>
            <person name="Skinner E."/>
            <person name="Han Y."/>
            <person name="Muzny D.M."/>
            <person name="Worley K.C."/>
            <person name="Gibbs R.A."/>
        </authorList>
    </citation>
    <scope>NUCLEOTIDE SEQUENCE</scope>
</reference>
<evidence type="ECO:0000256" key="3">
    <source>
        <dbReference type="ARBA" id="ARBA00022917"/>
    </source>
</evidence>
<keyword evidence="8" id="KW-1185">Reference proteome</keyword>
<dbReference type="SUPFAM" id="SSF48371">
    <property type="entry name" value="ARM repeat"/>
    <property type="match status" value="1"/>
</dbReference>
<dbReference type="PANTHER" id="PTHR13022">
    <property type="entry name" value="EUKARYOTIC TRANSLATION INITIATION FACTOR 3 SUBUNIT 11"/>
    <property type="match status" value="1"/>
</dbReference>
<dbReference type="SUPFAM" id="SSF46785">
    <property type="entry name" value="Winged helix' DNA-binding domain"/>
    <property type="match status" value="1"/>
</dbReference>
<dbReference type="InterPro" id="IPR016024">
    <property type="entry name" value="ARM-type_fold"/>
</dbReference>
<evidence type="ECO:0000259" key="6">
    <source>
        <dbReference type="PROSITE" id="PS50250"/>
    </source>
</evidence>